<keyword evidence="4" id="KW-1185">Reference proteome</keyword>
<gene>
    <name evidence="3" type="ORF">ACFSOX_03045</name>
</gene>
<dbReference type="PROSITE" id="PS51257">
    <property type="entry name" value="PROKAR_LIPOPROTEIN"/>
    <property type="match status" value="1"/>
</dbReference>
<dbReference type="Proteomes" id="UP001597314">
    <property type="component" value="Unassembled WGS sequence"/>
</dbReference>
<sequence length="363" mass="38256">MRSSRLSGLRLVPALAVSALAALALAACAPPAELDRPPAPPAAAARALLPPGRSEAVALPDAVAAAAVDTATVTTSDGRLTAARFATPEAARHGFGALADAVDRRAGPTSRSRVAVGALHYMRYAGPGLAGLVWASGPWLFAAEAASPEQLAGLIAASRVGGIEDTGAATWVLIASLAGVAVLLLLIGLLVRRILRSAVVAPAPGVVPVPRDALLARLKALDDPSRPWQVRSAPDADLVVEWKYADAAWWGVMAEQGVRETYRLRLYLDEARHRVGARDEVAAVEWSAGMLPTPRFTVERQGFRGVQLARKKREVAYGFDTPTGGGFGKKLDVRFDLDTLKAPVVATVTQAGWSYVPVLRPWR</sequence>
<keyword evidence="1" id="KW-0472">Membrane</keyword>
<dbReference type="EMBL" id="JBHUIW010000002">
    <property type="protein sequence ID" value="MFD2181118.1"/>
    <property type="molecule type" value="Genomic_DNA"/>
</dbReference>
<evidence type="ECO:0000313" key="3">
    <source>
        <dbReference type="EMBL" id="MFD2181118.1"/>
    </source>
</evidence>
<evidence type="ECO:0008006" key="5">
    <source>
        <dbReference type="Google" id="ProtNLM"/>
    </source>
</evidence>
<accession>A0ABW5AE05</accession>
<reference evidence="4" key="1">
    <citation type="journal article" date="2019" name="Int. J. Syst. Evol. Microbiol.">
        <title>The Global Catalogue of Microorganisms (GCM) 10K type strain sequencing project: providing services to taxonomists for standard genome sequencing and annotation.</title>
        <authorList>
            <consortium name="The Broad Institute Genomics Platform"/>
            <consortium name="The Broad Institute Genome Sequencing Center for Infectious Disease"/>
            <person name="Wu L."/>
            <person name="Ma J."/>
        </authorList>
    </citation>
    <scope>NUCLEOTIDE SEQUENCE [LARGE SCALE GENOMIC DNA]</scope>
    <source>
        <strain evidence="4">CGMCC 1.6774</strain>
    </source>
</reference>
<comment type="caution">
    <text evidence="3">The sequence shown here is derived from an EMBL/GenBank/DDBJ whole genome shotgun (WGS) entry which is preliminary data.</text>
</comment>
<organism evidence="3 4">
    <name type="scientific">Rhodoplanes azumiensis</name>
    <dbReference type="NCBI Taxonomy" id="1897628"/>
    <lineage>
        <taxon>Bacteria</taxon>
        <taxon>Pseudomonadati</taxon>
        <taxon>Pseudomonadota</taxon>
        <taxon>Alphaproteobacteria</taxon>
        <taxon>Hyphomicrobiales</taxon>
        <taxon>Nitrobacteraceae</taxon>
        <taxon>Rhodoplanes</taxon>
    </lineage>
</organism>
<evidence type="ECO:0000256" key="1">
    <source>
        <dbReference type="SAM" id="Phobius"/>
    </source>
</evidence>
<feature type="chain" id="PRO_5045851537" description="DUF4178 domain-containing protein" evidence="2">
    <location>
        <begin position="27"/>
        <end position="363"/>
    </location>
</feature>
<keyword evidence="1" id="KW-1133">Transmembrane helix</keyword>
<feature type="transmembrane region" description="Helical" evidence="1">
    <location>
        <begin position="168"/>
        <end position="191"/>
    </location>
</feature>
<evidence type="ECO:0000256" key="2">
    <source>
        <dbReference type="SAM" id="SignalP"/>
    </source>
</evidence>
<dbReference type="RefSeq" id="WP_378476312.1">
    <property type="nucleotide sequence ID" value="NZ_JBHUIW010000002.1"/>
</dbReference>
<protein>
    <recommendedName>
        <fullName evidence="5">DUF4178 domain-containing protein</fullName>
    </recommendedName>
</protein>
<evidence type="ECO:0000313" key="4">
    <source>
        <dbReference type="Proteomes" id="UP001597314"/>
    </source>
</evidence>
<keyword evidence="1" id="KW-0812">Transmembrane</keyword>
<proteinExistence type="predicted"/>
<feature type="signal peptide" evidence="2">
    <location>
        <begin position="1"/>
        <end position="26"/>
    </location>
</feature>
<name>A0ABW5AE05_9BRAD</name>
<keyword evidence="2" id="KW-0732">Signal</keyword>